<name>A0A1H7ATM1_9BACT</name>
<accession>A0A1H7ATM1</accession>
<evidence type="ECO:0000313" key="2">
    <source>
        <dbReference type="Proteomes" id="UP000199532"/>
    </source>
</evidence>
<proteinExistence type="predicted"/>
<dbReference type="RefSeq" id="WP_090341457.1">
    <property type="nucleotide sequence ID" value="NZ_FNXY01000010.1"/>
</dbReference>
<keyword evidence="2" id="KW-1185">Reference proteome</keyword>
<sequence length="136" mass="15664">METFEFKENIEIICKTVTTFPNQIKEAFDALEGSLPNCEKRNWYGISRPNETGEIIYKAAATELEDGEAEKLGYESFTIKKGVYISETLADWMKRPQVIGETFMRLLEDPRIDKDGYCLEWYKSDDEVICLVGITV</sequence>
<gene>
    <name evidence="1" type="ORF">SAMN04487995_5762</name>
</gene>
<dbReference type="Proteomes" id="UP000199532">
    <property type="component" value="Unassembled WGS sequence"/>
</dbReference>
<evidence type="ECO:0000313" key="1">
    <source>
        <dbReference type="EMBL" id="SEJ65210.1"/>
    </source>
</evidence>
<dbReference type="AlphaFoldDB" id="A0A1H7ATM1"/>
<organism evidence="1 2">
    <name type="scientific">Dyadobacter koreensis</name>
    <dbReference type="NCBI Taxonomy" id="408657"/>
    <lineage>
        <taxon>Bacteria</taxon>
        <taxon>Pseudomonadati</taxon>
        <taxon>Bacteroidota</taxon>
        <taxon>Cytophagia</taxon>
        <taxon>Cytophagales</taxon>
        <taxon>Spirosomataceae</taxon>
        <taxon>Dyadobacter</taxon>
    </lineage>
</organism>
<protein>
    <recommendedName>
        <fullName evidence="3">Transcriptional regulator</fullName>
    </recommendedName>
</protein>
<dbReference type="EMBL" id="FNXY01000010">
    <property type="protein sequence ID" value="SEJ65210.1"/>
    <property type="molecule type" value="Genomic_DNA"/>
</dbReference>
<evidence type="ECO:0008006" key="3">
    <source>
        <dbReference type="Google" id="ProtNLM"/>
    </source>
</evidence>
<dbReference type="OrthoDB" id="328886at2"/>
<reference evidence="1 2" key="1">
    <citation type="submission" date="2016-10" db="EMBL/GenBank/DDBJ databases">
        <authorList>
            <person name="de Groot N.N."/>
        </authorList>
    </citation>
    <scope>NUCLEOTIDE SEQUENCE [LARGE SCALE GENOMIC DNA]</scope>
    <source>
        <strain evidence="1 2">DSM 19938</strain>
    </source>
</reference>